<keyword evidence="1" id="KW-0472">Membrane</keyword>
<evidence type="ECO:0000313" key="3">
    <source>
        <dbReference type="Proteomes" id="UP000233517"/>
    </source>
</evidence>
<dbReference type="Proteomes" id="UP000233517">
    <property type="component" value="Unassembled WGS sequence"/>
</dbReference>
<sequence>MKTKEVFSAELVETVKHDLKWERGSAVIFVCAFLGIGISVLLFHFHLLLGIDPSWLYLFIVLCPVIGMIVNSFFPYSNDKKIKRRLERIISQRKSFNSDQIASLIIEIEEKKDELEELRHETMLLGEIDY</sequence>
<proteinExistence type="predicted"/>
<comment type="caution">
    <text evidence="2">The sequence shown here is derived from an EMBL/GenBank/DDBJ whole genome shotgun (WGS) entry which is preliminary data.</text>
</comment>
<gene>
    <name evidence="2" type="ORF">CVU82_00725</name>
</gene>
<evidence type="ECO:0000313" key="2">
    <source>
        <dbReference type="EMBL" id="PKM91717.1"/>
    </source>
</evidence>
<feature type="transmembrane region" description="Helical" evidence="1">
    <location>
        <begin position="55"/>
        <end position="76"/>
    </location>
</feature>
<name>A0A2N2EAG9_9BACT</name>
<dbReference type="EMBL" id="PHAI01000001">
    <property type="protein sequence ID" value="PKM91717.1"/>
    <property type="molecule type" value="Genomic_DNA"/>
</dbReference>
<organism evidence="2 3">
    <name type="scientific">Candidatus Falkowbacteria bacterium HGW-Falkowbacteria-1</name>
    <dbReference type="NCBI Taxonomy" id="2013768"/>
    <lineage>
        <taxon>Bacteria</taxon>
        <taxon>Candidatus Falkowiibacteriota</taxon>
    </lineage>
</organism>
<feature type="transmembrane region" description="Helical" evidence="1">
    <location>
        <begin position="26"/>
        <end position="49"/>
    </location>
</feature>
<protein>
    <submittedName>
        <fullName evidence="2">Uncharacterized protein</fullName>
    </submittedName>
</protein>
<reference evidence="2 3" key="1">
    <citation type="journal article" date="2017" name="ISME J.">
        <title>Potential for microbial H2 and metal transformations associated with novel bacteria and archaea in deep terrestrial subsurface sediments.</title>
        <authorList>
            <person name="Hernsdorf A.W."/>
            <person name="Amano Y."/>
            <person name="Miyakawa K."/>
            <person name="Ise K."/>
            <person name="Suzuki Y."/>
            <person name="Anantharaman K."/>
            <person name="Probst A."/>
            <person name="Burstein D."/>
            <person name="Thomas B.C."/>
            <person name="Banfield J.F."/>
        </authorList>
    </citation>
    <scope>NUCLEOTIDE SEQUENCE [LARGE SCALE GENOMIC DNA]</scope>
    <source>
        <strain evidence="2">HGW-Falkowbacteria-1</strain>
    </source>
</reference>
<evidence type="ECO:0000256" key="1">
    <source>
        <dbReference type="SAM" id="Phobius"/>
    </source>
</evidence>
<accession>A0A2N2EAG9</accession>
<keyword evidence="1" id="KW-0812">Transmembrane</keyword>
<dbReference type="AlphaFoldDB" id="A0A2N2EAG9"/>
<keyword evidence="1" id="KW-1133">Transmembrane helix</keyword>